<comment type="caution">
    <text evidence="2">The sequence shown here is derived from an EMBL/GenBank/DDBJ whole genome shotgun (WGS) entry which is preliminary data.</text>
</comment>
<organism evidence="2 3">
    <name type="scientific">Salininema proteolyticum</name>
    <dbReference type="NCBI Taxonomy" id="1607685"/>
    <lineage>
        <taxon>Bacteria</taxon>
        <taxon>Bacillati</taxon>
        <taxon>Actinomycetota</taxon>
        <taxon>Actinomycetes</taxon>
        <taxon>Glycomycetales</taxon>
        <taxon>Glycomycetaceae</taxon>
        <taxon>Salininema</taxon>
    </lineage>
</organism>
<sequence length="100" mass="11081">MTTEQSHWLDDNTDPEQHRREIQGAINHHAARKAAPDSADVLRELAKVEAALAAAEEHLTKQNEANAALHLSERVLYSPLTVAVVNARESATKIRTHLET</sequence>
<protein>
    <submittedName>
        <fullName evidence="2">Uncharacterized protein</fullName>
    </submittedName>
</protein>
<evidence type="ECO:0000313" key="3">
    <source>
        <dbReference type="Proteomes" id="UP001595823"/>
    </source>
</evidence>
<evidence type="ECO:0000313" key="2">
    <source>
        <dbReference type="EMBL" id="MFC4334065.1"/>
    </source>
</evidence>
<keyword evidence="3" id="KW-1185">Reference proteome</keyword>
<dbReference type="RefSeq" id="WP_380617799.1">
    <property type="nucleotide sequence ID" value="NZ_JBHSDK010000002.1"/>
</dbReference>
<proteinExistence type="predicted"/>
<accession>A0ABV8TTH7</accession>
<dbReference type="Proteomes" id="UP001595823">
    <property type="component" value="Unassembled WGS sequence"/>
</dbReference>
<evidence type="ECO:0000256" key="1">
    <source>
        <dbReference type="SAM" id="Coils"/>
    </source>
</evidence>
<gene>
    <name evidence="2" type="ORF">ACFPET_02510</name>
</gene>
<dbReference type="EMBL" id="JBHSDK010000002">
    <property type="protein sequence ID" value="MFC4334065.1"/>
    <property type="molecule type" value="Genomic_DNA"/>
</dbReference>
<feature type="coiled-coil region" evidence="1">
    <location>
        <begin position="38"/>
        <end position="65"/>
    </location>
</feature>
<reference evidence="3" key="1">
    <citation type="journal article" date="2019" name="Int. J. Syst. Evol. Microbiol.">
        <title>The Global Catalogue of Microorganisms (GCM) 10K type strain sequencing project: providing services to taxonomists for standard genome sequencing and annotation.</title>
        <authorList>
            <consortium name="The Broad Institute Genomics Platform"/>
            <consortium name="The Broad Institute Genome Sequencing Center for Infectious Disease"/>
            <person name="Wu L."/>
            <person name="Ma J."/>
        </authorList>
    </citation>
    <scope>NUCLEOTIDE SEQUENCE [LARGE SCALE GENOMIC DNA]</scope>
    <source>
        <strain evidence="3">IBRC-M 10908</strain>
    </source>
</reference>
<keyword evidence="1" id="KW-0175">Coiled coil</keyword>
<name>A0ABV8TTH7_9ACTN</name>